<feature type="transmembrane region" description="Helical" evidence="1">
    <location>
        <begin position="34"/>
        <end position="51"/>
    </location>
</feature>
<proteinExistence type="predicted"/>
<sequence length="77" mass="8790">MILIIPATAAMFAFFFIDVLRIPERFTPLYFKPFNCNLCLSFWTALLLWLVPEQVVNILFTGFAASILAIWGTKKSS</sequence>
<name>A0A6J5LVZ5_9CAUD</name>
<accession>A0A6J5LVZ5</accession>
<protein>
    <submittedName>
        <fullName evidence="2">Uncharacterized protein</fullName>
    </submittedName>
</protein>
<evidence type="ECO:0000256" key="1">
    <source>
        <dbReference type="SAM" id="Phobius"/>
    </source>
</evidence>
<feature type="transmembrane region" description="Helical" evidence="1">
    <location>
        <begin position="57"/>
        <end position="73"/>
    </location>
</feature>
<reference evidence="2" key="1">
    <citation type="submission" date="2020-04" db="EMBL/GenBank/DDBJ databases">
        <authorList>
            <person name="Chiriac C."/>
            <person name="Salcher M."/>
            <person name="Ghai R."/>
            <person name="Kavagutti S V."/>
        </authorList>
    </citation>
    <scope>NUCLEOTIDE SEQUENCE</scope>
</reference>
<feature type="transmembrane region" description="Helical" evidence="1">
    <location>
        <begin position="6"/>
        <end position="22"/>
    </location>
</feature>
<gene>
    <name evidence="2" type="ORF">UFOVP318_19</name>
</gene>
<dbReference type="EMBL" id="LR796337">
    <property type="protein sequence ID" value="CAB4137273.1"/>
    <property type="molecule type" value="Genomic_DNA"/>
</dbReference>
<organism evidence="2">
    <name type="scientific">uncultured Caudovirales phage</name>
    <dbReference type="NCBI Taxonomy" id="2100421"/>
    <lineage>
        <taxon>Viruses</taxon>
        <taxon>Duplodnaviria</taxon>
        <taxon>Heunggongvirae</taxon>
        <taxon>Uroviricota</taxon>
        <taxon>Caudoviricetes</taxon>
        <taxon>Peduoviridae</taxon>
        <taxon>Maltschvirus</taxon>
        <taxon>Maltschvirus maltsch</taxon>
    </lineage>
</organism>
<keyword evidence="1" id="KW-1133">Transmembrane helix</keyword>
<keyword evidence="1" id="KW-0812">Transmembrane</keyword>
<evidence type="ECO:0000313" key="2">
    <source>
        <dbReference type="EMBL" id="CAB4137273.1"/>
    </source>
</evidence>
<keyword evidence="1" id="KW-0472">Membrane</keyword>